<evidence type="ECO:0000256" key="5">
    <source>
        <dbReference type="ARBA" id="ARBA00022989"/>
    </source>
</evidence>
<name>A0A9D0Z9U8_9FIRM</name>
<dbReference type="InterPro" id="IPR000515">
    <property type="entry name" value="MetI-like"/>
</dbReference>
<reference evidence="9" key="1">
    <citation type="submission" date="2020-10" db="EMBL/GenBank/DDBJ databases">
        <authorList>
            <person name="Gilroy R."/>
        </authorList>
    </citation>
    <scope>NUCLEOTIDE SEQUENCE</scope>
    <source>
        <strain evidence="9">ChiSxjej2B14-6234</strain>
    </source>
</reference>
<dbReference type="GO" id="GO:0005886">
    <property type="term" value="C:plasma membrane"/>
    <property type="evidence" value="ECO:0007669"/>
    <property type="project" value="UniProtKB-SubCell"/>
</dbReference>
<dbReference type="GO" id="GO:0055085">
    <property type="term" value="P:transmembrane transport"/>
    <property type="evidence" value="ECO:0007669"/>
    <property type="project" value="InterPro"/>
</dbReference>
<dbReference type="PROSITE" id="PS50928">
    <property type="entry name" value="ABC_TM1"/>
    <property type="match status" value="1"/>
</dbReference>
<feature type="transmembrane region" description="Helical" evidence="7">
    <location>
        <begin position="90"/>
        <end position="111"/>
    </location>
</feature>
<dbReference type="InterPro" id="IPR035906">
    <property type="entry name" value="MetI-like_sf"/>
</dbReference>
<evidence type="ECO:0000259" key="8">
    <source>
        <dbReference type="PROSITE" id="PS50928"/>
    </source>
</evidence>
<keyword evidence="2 7" id="KW-0813">Transport</keyword>
<protein>
    <submittedName>
        <fullName evidence="9">Sugar ABC transporter permease</fullName>
    </submittedName>
</protein>
<evidence type="ECO:0000313" key="9">
    <source>
        <dbReference type="EMBL" id="HIQ71789.1"/>
    </source>
</evidence>
<keyword evidence="4 7" id="KW-0812">Transmembrane</keyword>
<proteinExistence type="inferred from homology"/>
<dbReference type="Gene3D" id="1.10.3720.10">
    <property type="entry name" value="MetI-like"/>
    <property type="match status" value="1"/>
</dbReference>
<feature type="transmembrane region" description="Helical" evidence="7">
    <location>
        <begin position="219"/>
        <end position="237"/>
    </location>
</feature>
<reference evidence="9" key="2">
    <citation type="journal article" date="2021" name="PeerJ">
        <title>Extensive microbial diversity within the chicken gut microbiome revealed by metagenomics and culture.</title>
        <authorList>
            <person name="Gilroy R."/>
            <person name="Ravi A."/>
            <person name="Getino M."/>
            <person name="Pursley I."/>
            <person name="Horton D.L."/>
            <person name="Alikhan N.F."/>
            <person name="Baker D."/>
            <person name="Gharbi K."/>
            <person name="Hall N."/>
            <person name="Watson M."/>
            <person name="Adriaenssens E.M."/>
            <person name="Foster-Nyarko E."/>
            <person name="Jarju S."/>
            <person name="Secka A."/>
            <person name="Antonio M."/>
            <person name="Oren A."/>
            <person name="Chaudhuri R.R."/>
            <person name="La Ragione R."/>
            <person name="Hildebrand F."/>
            <person name="Pallen M.J."/>
        </authorList>
    </citation>
    <scope>NUCLEOTIDE SEQUENCE</scope>
    <source>
        <strain evidence="9">ChiSxjej2B14-6234</strain>
    </source>
</reference>
<comment type="caution">
    <text evidence="9">The sequence shown here is derived from an EMBL/GenBank/DDBJ whole genome shotgun (WGS) entry which is preliminary data.</text>
</comment>
<keyword evidence="6 7" id="KW-0472">Membrane</keyword>
<evidence type="ECO:0000256" key="2">
    <source>
        <dbReference type="ARBA" id="ARBA00022448"/>
    </source>
</evidence>
<keyword evidence="5 7" id="KW-1133">Transmembrane helix</keyword>
<keyword evidence="3" id="KW-1003">Cell membrane</keyword>
<feature type="transmembrane region" description="Helical" evidence="7">
    <location>
        <begin position="132"/>
        <end position="156"/>
    </location>
</feature>
<feature type="transmembrane region" description="Helical" evidence="7">
    <location>
        <begin position="176"/>
        <end position="198"/>
    </location>
</feature>
<dbReference type="Proteomes" id="UP000886887">
    <property type="component" value="Unassembled WGS sequence"/>
</dbReference>
<evidence type="ECO:0000256" key="1">
    <source>
        <dbReference type="ARBA" id="ARBA00004651"/>
    </source>
</evidence>
<dbReference type="SUPFAM" id="SSF161098">
    <property type="entry name" value="MetI-like"/>
    <property type="match status" value="1"/>
</dbReference>
<sequence length="315" mass="35356">MSQVLQTSKHFQRPRGLAAAIYKNRAVYTLLLPGLIWYLVFAYGPMGGLSLAFKDYRANLGIWGSPWVGMQNYHYVFRDAAFWRSVWRTLFINLGRLIFEFPMPVILSLILNELRMPRYKKVLQTIFTFPHFLSWVIVSSVMINFLSVEGLVNSIVKSLGGSAFNFLGNTTAFQPMLYITSIWKSAGWSAIIYLAAISGIDMDQYEAAQIDGASRLQRIAHITLPNIMPTVTVMFILQTGSIMSAGFDQIFNLSNVAVRDVSETLDMYIYRITFQAPPDFGFSMAVSLFRSVINMALLVLADRGAKLMGGSGLFA</sequence>
<dbReference type="PANTHER" id="PTHR43227">
    <property type="entry name" value="BLL4140 PROTEIN"/>
    <property type="match status" value="1"/>
</dbReference>
<accession>A0A9D0Z9U8</accession>
<evidence type="ECO:0000256" key="3">
    <source>
        <dbReference type="ARBA" id="ARBA00022475"/>
    </source>
</evidence>
<organism evidence="9 10">
    <name type="scientific">Candidatus Onthenecus intestinigallinarum</name>
    <dbReference type="NCBI Taxonomy" id="2840875"/>
    <lineage>
        <taxon>Bacteria</taxon>
        <taxon>Bacillati</taxon>
        <taxon>Bacillota</taxon>
        <taxon>Clostridia</taxon>
        <taxon>Eubacteriales</taxon>
        <taxon>Candidatus Onthenecus</taxon>
    </lineage>
</organism>
<evidence type="ECO:0000313" key="10">
    <source>
        <dbReference type="Proteomes" id="UP000886887"/>
    </source>
</evidence>
<evidence type="ECO:0000256" key="7">
    <source>
        <dbReference type="RuleBase" id="RU363032"/>
    </source>
</evidence>
<dbReference type="PANTHER" id="PTHR43227:SF11">
    <property type="entry name" value="BLL4140 PROTEIN"/>
    <property type="match status" value="1"/>
</dbReference>
<comment type="subcellular location">
    <subcellularLocation>
        <location evidence="1 7">Cell membrane</location>
        <topology evidence="1 7">Multi-pass membrane protein</topology>
    </subcellularLocation>
</comment>
<feature type="domain" description="ABC transmembrane type-1" evidence="8">
    <location>
        <begin position="86"/>
        <end position="301"/>
    </location>
</feature>
<dbReference type="Pfam" id="PF00528">
    <property type="entry name" value="BPD_transp_1"/>
    <property type="match status" value="1"/>
</dbReference>
<dbReference type="AlphaFoldDB" id="A0A9D0Z9U8"/>
<gene>
    <name evidence="9" type="ORF">IAB73_06260</name>
</gene>
<dbReference type="InterPro" id="IPR050809">
    <property type="entry name" value="UgpAE/MalFG_permease"/>
</dbReference>
<evidence type="ECO:0000256" key="6">
    <source>
        <dbReference type="ARBA" id="ARBA00023136"/>
    </source>
</evidence>
<comment type="similarity">
    <text evidence="7">Belongs to the binding-protein-dependent transport system permease family.</text>
</comment>
<dbReference type="CDD" id="cd06261">
    <property type="entry name" value="TM_PBP2"/>
    <property type="match status" value="1"/>
</dbReference>
<feature type="transmembrane region" description="Helical" evidence="7">
    <location>
        <begin position="26"/>
        <end position="46"/>
    </location>
</feature>
<evidence type="ECO:0000256" key="4">
    <source>
        <dbReference type="ARBA" id="ARBA00022692"/>
    </source>
</evidence>
<dbReference type="EMBL" id="DVFJ01000019">
    <property type="protein sequence ID" value="HIQ71789.1"/>
    <property type="molecule type" value="Genomic_DNA"/>
</dbReference>